<feature type="compositionally biased region" description="Acidic residues" evidence="7">
    <location>
        <begin position="200"/>
        <end position="211"/>
    </location>
</feature>
<dbReference type="Proteomes" id="UP000019376">
    <property type="component" value="Unassembled WGS sequence"/>
</dbReference>
<feature type="coiled-coil region" evidence="6">
    <location>
        <begin position="31"/>
        <end position="58"/>
    </location>
</feature>
<evidence type="ECO:0000313" key="9">
    <source>
        <dbReference type="Proteomes" id="UP000019376"/>
    </source>
</evidence>
<evidence type="ECO:0000256" key="7">
    <source>
        <dbReference type="SAM" id="MobiDB-lite"/>
    </source>
</evidence>
<evidence type="ECO:0000256" key="4">
    <source>
        <dbReference type="ARBA" id="ARBA00022552"/>
    </source>
</evidence>
<reference evidence="8 9" key="1">
    <citation type="journal article" date="2013" name="PLoS ONE">
        <title>Genomic and secretomic analyses reveal unique features of the lignocellulolytic enzyme system of Penicillium decumbens.</title>
        <authorList>
            <person name="Liu G."/>
            <person name="Zhang L."/>
            <person name="Wei X."/>
            <person name="Zou G."/>
            <person name="Qin Y."/>
            <person name="Ma L."/>
            <person name="Li J."/>
            <person name="Zheng H."/>
            <person name="Wang S."/>
            <person name="Wang C."/>
            <person name="Xun L."/>
            <person name="Zhao G.-P."/>
            <person name="Zhou Z."/>
            <person name="Qu Y."/>
        </authorList>
    </citation>
    <scope>NUCLEOTIDE SEQUENCE [LARGE SCALE GENOMIC DNA]</scope>
    <source>
        <strain evidence="9">114-2 / CGMCC 5302</strain>
    </source>
</reference>
<dbReference type="Pfam" id="PF03998">
    <property type="entry name" value="Utp11"/>
    <property type="match status" value="1"/>
</dbReference>
<dbReference type="OrthoDB" id="29058at2759"/>
<name>S8AU87_PENO1</name>
<dbReference type="PhylomeDB" id="S8AU87"/>
<evidence type="ECO:0000256" key="1">
    <source>
        <dbReference type="ARBA" id="ARBA00004099"/>
    </source>
</evidence>
<sequence length="301" mass="34694">MSSMRNAVQRRQHRERGQLEGREKWGLLEKHKDYSLRAKDYNEKKAKLKRLQEKAKDRNPEEFYFGMVGSKNAQQGKHGRGVGVSRDSAAARGLSHDAIKLLKTQDQNYLRTVGERIRRQIERLERDVQLQEGMNTALGVKSKKKEQDMDEDDDGDDFDGFDGLDDDFDFGAPVAPKPRKVVFADDKGVQQSMAQQHDAEDSDGMDEDSDQDQNAAESSKLRKTPKQLAAEKEAMREARRARKIRKRVTEGRENKLAALRRQYAEIQKAEREVELQRGKMDRSVGGTNKHGLKWKVRERKR</sequence>
<dbReference type="STRING" id="933388.S8AU87"/>
<gene>
    <name evidence="8" type="ORF">PDE_00330</name>
</gene>
<dbReference type="GO" id="GO:0032040">
    <property type="term" value="C:small-subunit processome"/>
    <property type="evidence" value="ECO:0007669"/>
    <property type="project" value="InterPro"/>
</dbReference>
<feature type="region of interest" description="Disordered" evidence="7">
    <location>
        <begin position="66"/>
        <end position="88"/>
    </location>
</feature>
<dbReference type="PANTHER" id="PTHR12838:SF0">
    <property type="entry name" value="U3 SMALL NUCLEOLAR RNA-ASSOCIATED PROTEIN 11-RELATED"/>
    <property type="match status" value="1"/>
</dbReference>
<dbReference type="GO" id="GO:0006364">
    <property type="term" value="P:rRNA processing"/>
    <property type="evidence" value="ECO:0007669"/>
    <property type="project" value="UniProtKB-KW"/>
</dbReference>
<protein>
    <recommendedName>
        <fullName evidence="10">U3 small nucleolar RNA-associated protein 11</fullName>
    </recommendedName>
</protein>
<evidence type="ECO:0000256" key="3">
    <source>
        <dbReference type="ARBA" id="ARBA00008105"/>
    </source>
</evidence>
<dbReference type="InterPro" id="IPR007144">
    <property type="entry name" value="SSU_processome_Utp11"/>
</dbReference>
<feature type="region of interest" description="Disordered" evidence="7">
    <location>
        <begin position="273"/>
        <end position="301"/>
    </location>
</feature>
<proteinExistence type="inferred from homology"/>
<evidence type="ECO:0000256" key="2">
    <source>
        <dbReference type="ARBA" id="ARBA00004604"/>
    </source>
</evidence>
<dbReference type="EMBL" id="KB644408">
    <property type="protein sequence ID" value="EPS25397.1"/>
    <property type="molecule type" value="Genomic_DNA"/>
</dbReference>
<keyword evidence="5" id="KW-0539">Nucleus</keyword>
<dbReference type="eggNOG" id="KOG3237">
    <property type="taxonomic scope" value="Eukaryota"/>
</dbReference>
<feature type="compositionally biased region" description="Basic and acidic residues" evidence="7">
    <location>
        <begin position="273"/>
        <end position="282"/>
    </location>
</feature>
<comment type="function">
    <text evidence="1">Involved in nucleolar processing of pre-18S ribosomal RNA.</text>
</comment>
<dbReference type="HOGENOM" id="CLU_061887_0_1_1"/>
<keyword evidence="9" id="KW-1185">Reference proteome</keyword>
<accession>S8AU87</accession>
<feature type="compositionally biased region" description="Acidic residues" evidence="7">
    <location>
        <begin position="148"/>
        <end position="169"/>
    </location>
</feature>
<comment type="subcellular location">
    <subcellularLocation>
        <location evidence="2">Nucleus</location>
        <location evidence="2">Nucleolus</location>
    </subcellularLocation>
</comment>
<feature type="compositionally biased region" description="Basic residues" evidence="7">
    <location>
        <begin position="290"/>
        <end position="301"/>
    </location>
</feature>
<evidence type="ECO:0000256" key="6">
    <source>
        <dbReference type="SAM" id="Coils"/>
    </source>
</evidence>
<feature type="region of interest" description="Disordered" evidence="7">
    <location>
        <begin position="1"/>
        <end position="23"/>
    </location>
</feature>
<feature type="compositionally biased region" description="Basic and acidic residues" evidence="7">
    <location>
        <begin position="229"/>
        <end position="238"/>
    </location>
</feature>
<dbReference type="AlphaFoldDB" id="S8AU87"/>
<comment type="similarity">
    <text evidence="3">Belongs to the UTP11 family.</text>
</comment>
<keyword evidence="4" id="KW-0698">rRNA processing</keyword>
<evidence type="ECO:0008006" key="10">
    <source>
        <dbReference type="Google" id="ProtNLM"/>
    </source>
</evidence>
<dbReference type="PANTHER" id="PTHR12838">
    <property type="entry name" value="U3 SMALL NUCLEOLAR RNA-ASSOCIATED PROTEIN 11"/>
    <property type="match status" value="1"/>
</dbReference>
<evidence type="ECO:0000313" key="8">
    <source>
        <dbReference type="EMBL" id="EPS25397.1"/>
    </source>
</evidence>
<evidence type="ECO:0000256" key="5">
    <source>
        <dbReference type="ARBA" id="ARBA00023242"/>
    </source>
</evidence>
<organism evidence="8 9">
    <name type="scientific">Penicillium oxalicum (strain 114-2 / CGMCC 5302)</name>
    <name type="common">Penicillium decumbens</name>
    <dbReference type="NCBI Taxonomy" id="933388"/>
    <lineage>
        <taxon>Eukaryota</taxon>
        <taxon>Fungi</taxon>
        <taxon>Dikarya</taxon>
        <taxon>Ascomycota</taxon>
        <taxon>Pezizomycotina</taxon>
        <taxon>Eurotiomycetes</taxon>
        <taxon>Eurotiomycetidae</taxon>
        <taxon>Eurotiales</taxon>
        <taxon>Aspergillaceae</taxon>
        <taxon>Penicillium</taxon>
    </lineage>
</organism>
<feature type="region of interest" description="Disordered" evidence="7">
    <location>
        <begin position="133"/>
        <end position="249"/>
    </location>
</feature>
<keyword evidence="6" id="KW-0175">Coiled coil</keyword>